<protein>
    <recommendedName>
        <fullName evidence="12">Ent-kaurenoic acid oxidase</fullName>
    </recommendedName>
</protein>
<dbReference type="InterPro" id="IPR036396">
    <property type="entry name" value="Cyt_P450_sf"/>
</dbReference>
<evidence type="ECO:0000256" key="7">
    <source>
        <dbReference type="PIRSR" id="PIRSR602401-1"/>
    </source>
</evidence>
<dbReference type="GO" id="GO:0016705">
    <property type="term" value="F:oxidoreductase activity, acting on paired donors, with incorporation or reduction of molecular oxygen"/>
    <property type="evidence" value="ECO:0007669"/>
    <property type="project" value="InterPro"/>
</dbReference>
<dbReference type="Proteomes" id="UP001497516">
    <property type="component" value="Chromosome 2"/>
</dbReference>
<feature type="binding site" description="axial binding residue" evidence="7">
    <location>
        <position position="437"/>
    </location>
    <ligand>
        <name>heme</name>
        <dbReference type="ChEBI" id="CHEBI:30413"/>
    </ligand>
    <ligandPart>
        <name>Fe</name>
        <dbReference type="ChEBI" id="CHEBI:18248"/>
    </ligandPart>
</feature>
<evidence type="ECO:0008006" key="12">
    <source>
        <dbReference type="Google" id="ProtNLM"/>
    </source>
</evidence>
<keyword evidence="9" id="KW-0472">Membrane</keyword>
<comment type="cofactor">
    <cofactor evidence="7">
        <name>heme</name>
        <dbReference type="ChEBI" id="CHEBI:30413"/>
    </cofactor>
</comment>
<dbReference type="InterPro" id="IPR017972">
    <property type="entry name" value="Cyt_P450_CS"/>
</dbReference>
<evidence type="ECO:0000256" key="2">
    <source>
        <dbReference type="ARBA" id="ARBA00010617"/>
    </source>
</evidence>
<dbReference type="EMBL" id="OZ034815">
    <property type="protein sequence ID" value="CAL1368115.1"/>
    <property type="molecule type" value="Genomic_DNA"/>
</dbReference>
<dbReference type="GO" id="GO:0016132">
    <property type="term" value="P:brassinosteroid biosynthetic process"/>
    <property type="evidence" value="ECO:0007669"/>
    <property type="project" value="TreeGrafter"/>
</dbReference>
<feature type="transmembrane region" description="Helical" evidence="9">
    <location>
        <begin position="7"/>
        <end position="26"/>
    </location>
</feature>
<gene>
    <name evidence="10" type="ORF">LTRI10_LOCUS11419</name>
</gene>
<evidence type="ECO:0000256" key="9">
    <source>
        <dbReference type="SAM" id="Phobius"/>
    </source>
</evidence>
<dbReference type="PROSITE" id="PS00086">
    <property type="entry name" value="CYTOCHROME_P450"/>
    <property type="match status" value="1"/>
</dbReference>
<dbReference type="PANTHER" id="PTHR24286:SF12">
    <property type="entry name" value="CYTOCHROME P450 FAMILY PROTEIN, EXPRESSED"/>
    <property type="match status" value="1"/>
</dbReference>
<keyword evidence="4 7" id="KW-0479">Metal-binding</keyword>
<accession>A0AAV2D6S0</accession>
<dbReference type="GO" id="GO:0005506">
    <property type="term" value="F:iron ion binding"/>
    <property type="evidence" value="ECO:0007669"/>
    <property type="project" value="InterPro"/>
</dbReference>
<dbReference type="Pfam" id="PF00067">
    <property type="entry name" value="p450"/>
    <property type="match status" value="1"/>
</dbReference>
<keyword evidence="8" id="KW-0560">Oxidoreductase</keyword>
<dbReference type="GO" id="GO:0004497">
    <property type="term" value="F:monooxygenase activity"/>
    <property type="evidence" value="ECO:0007669"/>
    <property type="project" value="UniProtKB-KW"/>
</dbReference>
<dbReference type="GO" id="GO:0016020">
    <property type="term" value="C:membrane"/>
    <property type="evidence" value="ECO:0007669"/>
    <property type="project" value="UniProtKB-SubCell"/>
</dbReference>
<dbReference type="AlphaFoldDB" id="A0AAV2D6S0"/>
<comment type="similarity">
    <text evidence="2 8">Belongs to the cytochrome P450 family.</text>
</comment>
<keyword evidence="6 7" id="KW-0408">Iron</keyword>
<evidence type="ECO:0000313" key="11">
    <source>
        <dbReference type="Proteomes" id="UP001497516"/>
    </source>
</evidence>
<evidence type="ECO:0000256" key="4">
    <source>
        <dbReference type="ARBA" id="ARBA00022723"/>
    </source>
</evidence>
<keyword evidence="8" id="KW-0503">Monooxygenase</keyword>
<evidence type="ECO:0000256" key="3">
    <source>
        <dbReference type="ARBA" id="ARBA00022692"/>
    </source>
</evidence>
<organism evidence="10 11">
    <name type="scientific">Linum trigynum</name>
    <dbReference type="NCBI Taxonomy" id="586398"/>
    <lineage>
        <taxon>Eukaryota</taxon>
        <taxon>Viridiplantae</taxon>
        <taxon>Streptophyta</taxon>
        <taxon>Embryophyta</taxon>
        <taxon>Tracheophyta</taxon>
        <taxon>Spermatophyta</taxon>
        <taxon>Magnoliopsida</taxon>
        <taxon>eudicotyledons</taxon>
        <taxon>Gunneridae</taxon>
        <taxon>Pentapetalae</taxon>
        <taxon>rosids</taxon>
        <taxon>fabids</taxon>
        <taxon>Malpighiales</taxon>
        <taxon>Linaceae</taxon>
        <taxon>Linum</taxon>
    </lineage>
</organism>
<keyword evidence="11" id="KW-1185">Reference proteome</keyword>
<dbReference type="InterPro" id="IPR001128">
    <property type="entry name" value="Cyt_P450"/>
</dbReference>
<keyword evidence="3 9" id="KW-0812">Transmembrane</keyword>
<evidence type="ECO:0000313" key="10">
    <source>
        <dbReference type="EMBL" id="CAL1368115.1"/>
    </source>
</evidence>
<dbReference type="GO" id="GO:0010268">
    <property type="term" value="P:brassinosteroid homeostasis"/>
    <property type="evidence" value="ECO:0007669"/>
    <property type="project" value="TreeGrafter"/>
</dbReference>
<evidence type="ECO:0000256" key="6">
    <source>
        <dbReference type="ARBA" id="ARBA00023004"/>
    </source>
</evidence>
<evidence type="ECO:0000256" key="8">
    <source>
        <dbReference type="RuleBase" id="RU000461"/>
    </source>
</evidence>
<dbReference type="GO" id="GO:0020037">
    <property type="term" value="F:heme binding"/>
    <property type="evidence" value="ECO:0007669"/>
    <property type="project" value="InterPro"/>
</dbReference>
<reference evidence="10 11" key="1">
    <citation type="submission" date="2024-04" db="EMBL/GenBank/DDBJ databases">
        <authorList>
            <person name="Fracassetti M."/>
        </authorList>
    </citation>
    <scope>NUCLEOTIDE SEQUENCE [LARGE SCALE GENOMIC DNA]</scope>
</reference>
<comment type="subcellular location">
    <subcellularLocation>
        <location evidence="1">Membrane</location>
        <topology evidence="1">Single-pass membrane protein</topology>
    </subcellularLocation>
</comment>
<dbReference type="SUPFAM" id="SSF48264">
    <property type="entry name" value="Cytochrome P450"/>
    <property type="match status" value="1"/>
</dbReference>
<keyword evidence="7 8" id="KW-0349">Heme</keyword>
<dbReference type="PRINTS" id="PR00463">
    <property type="entry name" value="EP450I"/>
</dbReference>
<sequence>MEVTVAMAVGVLVGALPVVGLVAWWWNEVWYALPVKFKLSGTGIRLPAGHMGFPFLGEMLTFLWYFKVVKRPDDFINSKRRKYGDGAGLFRSHLFGRPTIIAFAPAVSKYVYQQDDEFIVGWPSVELLGPTSLVAVHGPSHTRLRSFLTNAINRPDALRRIASLVQPNIVAELQSWAQTGRVNVYKQVKKVTFENIGRLFASLEPGPEVDAIEILFKGIVKGVRAQPLKIPGTAYHHALQCRKKAMDVFRKELEKRKKMELDGLESKTDDLMDGLMRSQDEQGNRLSEQEVLDNIVNHVIGGYESTSLSIMWSIYYLALYPDVLKKLREENATLRKNKAAGEFITSDDISHLKYTKKVVEETMRMANIAAFIFRLVTKDVEYKGYRIPKNWNVALWLRYSHTNPENFQDPMCFNPDRWNVPITPGAYQVFGGGSRICAGNMLARIQIAIFLHHLSTGYKWELLNPNAPMIYLSHQIPTDGVEISIAAL</sequence>
<dbReference type="InterPro" id="IPR002401">
    <property type="entry name" value="Cyt_P450_E_grp-I"/>
</dbReference>
<dbReference type="Gene3D" id="1.10.630.10">
    <property type="entry name" value="Cytochrome P450"/>
    <property type="match status" value="1"/>
</dbReference>
<proteinExistence type="inferred from homology"/>
<evidence type="ECO:0000256" key="1">
    <source>
        <dbReference type="ARBA" id="ARBA00004167"/>
    </source>
</evidence>
<dbReference type="GO" id="GO:0016125">
    <property type="term" value="P:sterol metabolic process"/>
    <property type="evidence" value="ECO:0007669"/>
    <property type="project" value="TreeGrafter"/>
</dbReference>
<dbReference type="PANTHER" id="PTHR24286">
    <property type="entry name" value="CYTOCHROME P450 26"/>
    <property type="match status" value="1"/>
</dbReference>
<keyword evidence="5 9" id="KW-1133">Transmembrane helix</keyword>
<name>A0AAV2D6S0_9ROSI</name>
<evidence type="ECO:0000256" key="5">
    <source>
        <dbReference type="ARBA" id="ARBA00022989"/>
    </source>
</evidence>
<dbReference type="PRINTS" id="PR00385">
    <property type="entry name" value="P450"/>
</dbReference>